<evidence type="ECO:0000256" key="1">
    <source>
        <dbReference type="ARBA" id="ARBA00023002"/>
    </source>
</evidence>
<dbReference type="EMBL" id="JACAZI010000013">
    <property type="protein sequence ID" value="KAF7345771.1"/>
    <property type="molecule type" value="Genomic_DNA"/>
</dbReference>
<protein>
    <recommendedName>
        <fullName evidence="4">FAD/NAD(P)-binding domain-containing protein</fullName>
    </recommendedName>
</protein>
<dbReference type="InterPro" id="IPR050982">
    <property type="entry name" value="Auxin_biosynth/cation_transpt"/>
</dbReference>
<reference evidence="2" key="1">
    <citation type="submission" date="2020-05" db="EMBL/GenBank/DDBJ databases">
        <title>Mycena genomes resolve the evolution of fungal bioluminescence.</title>
        <authorList>
            <person name="Tsai I.J."/>
        </authorList>
    </citation>
    <scope>NUCLEOTIDE SEQUENCE</scope>
    <source>
        <strain evidence="2">CCC161011</strain>
    </source>
</reference>
<dbReference type="Gene3D" id="3.50.50.60">
    <property type="entry name" value="FAD/NAD(P)-binding domain"/>
    <property type="match status" value="2"/>
</dbReference>
<evidence type="ECO:0000313" key="3">
    <source>
        <dbReference type="Proteomes" id="UP000620124"/>
    </source>
</evidence>
<name>A0A8H6XSU1_9AGAR</name>
<dbReference type="Proteomes" id="UP000620124">
    <property type="component" value="Unassembled WGS sequence"/>
</dbReference>
<keyword evidence="3" id="KW-1185">Reference proteome</keyword>
<gene>
    <name evidence="2" type="ORF">MVEN_01597700</name>
</gene>
<dbReference type="GO" id="GO:0050660">
    <property type="term" value="F:flavin adenine dinucleotide binding"/>
    <property type="evidence" value="ECO:0007669"/>
    <property type="project" value="TreeGrafter"/>
</dbReference>
<dbReference type="PANTHER" id="PTHR43539:SF68">
    <property type="entry name" value="FLAVIN-BINDING MONOOXYGENASE-LIKE PROTEIN (AFU_ORTHOLOGUE AFUA_4G09220)"/>
    <property type="match status" value="1"/>
</dbReference>
<dbReference type="Gene3D" id="3.30.420.100">
    <property type="match status" value="1"/>
</dbReference>
<dbReference type="PANTHER" id="PTHR43539">
    <property type="entry name" value="FLAVIN-BINDING MONOOXYGENASE-LIKE PROTEIN (AFU_ORTHOLOGUE AFUA_4G09220)"/>
    <property type="match status" value="1"/>
</dbReference>
<sequence length="592" mass="64478">MAESISNISELPGSFVSVDLITSFEDNEALDVAKSIAPAISELLSHPSESALDALFHPDAFWRDHVSLSWSLRTFHPCSVIADKVLPLLKRAEIIPSSIVLQEEHTHAIKFPNGVSVIRAPFTFSTSNPTAQCTAALKTYPYEEREHQIPTSLDVLVVGGGHGDLSISAYFKSLGINFAMVEKQLAIGDSWAKRYDSATLHTTRLCSGLPFVPFPSDYPLYVPAKLIASYYAKYAQDLQLPTYPGRECVSAVWDDAKKQWTVTLVGVAGTEVVSARNLVFAVGIGGRWPIIPDFPGKDSFLGQSLHSSVYKDASLWAGKRVAIVGSSTTACDVALDCSRVGADVTIIQRGPTRIYPQEHITALLNSFWNSETPVEVSDVMAAEDPVVLQATLGALMLARMKDNYDPEYYEGLRKAGFLATVYGPIHQQIFFRGGGHYPDIGACDAISRGEIKVKSGAKIETIVPNGIAFSDGTQLDADAIVYATGFEKDVRRAIAAIVGTKQAALLEPVWGLDAEGEVHNALLWKGTSDRVSDVHNADLRTQFLALQIAAEIAKDPKCKELDAEVLKNYIFGGHVAEYTESLEEEGDEHFKK</sequence>
<dbReference type="OrthoDB" id="74360at2759"/>
<comment type="caution">
    <text evidence="2">The sequence shown here is derived from an EMBL/GenBank/DDBJ whole genome shotgun (WGS) entry which is preliminary data.</text>
</comment>
<dbReference type="GO" id="GO:0004497">
    <property type="term" value="F:monooxygenase activity"/>
    <property type="evidence" value="ECO:0007669"/>
    <property type="project" value="TreeGrafter"/>
</dbReference>
<evidence type="ECO:0000313" key="2">
    <source>
        <dbReference type="EMBL" id="KAF7345771.1"/>
    </source>
</evidence>
<evidence type="ECO:0008006" key="4">
    <source>
        <dbReference type="Google" id="ProtNLM"/>
    </source>
</evidence>
<accession>A0A8H6XSU1</accession>
<dbReference type="AlphaFoldDB" id="A0A8H6XSU1"/>
<dbReference type="SUPFAM" id="SSF51905">
    <property type="entry name" value="FAD/NAD(P)-binding domain"/>
    <property type="match status" value="2"/>
</dbReference>
<dbReference type="Pfam" id="PF13738">
    <property type="entry name" value="Pyr_redox_3"/>
    <property type="match status" value="1"/>
</dbReference>
<dbReference type="InterPro" id="IPR036188">
    <property type="entry name" value="FAD/NAD-bd_sf"/>
</dbReference>
<proteinExistence type="predicted"/>
<dbReference type="PRINTS" id="PR00411">
    <property type="entry name" value="PNDRDTASEI"/>
</dbReference>
<keyword evidence="1" id="KW-0560">Oxidoreductase</keyword>
<organism evidence="2 3">
    <name type="scientific">Mycena venus</name>
    <dbReference type="NCBI Taxonomy" id="2733690"/>
    <lineage>
        <taxon>Eukaryota</taxon>
        <taxon>Fungi</taxon>
        <taxon>Dikarya</taxon>
        <taxon>Basidiomycota</taxon>
        <taxon>Agaricomycotina</taxon>
        <taxon>Agaricomycetes</taxon>
        <taxon>Agaricomycetidae</taxon>
        <taxon>Agaricales</taxon>
        <taxon>Marasmiineae</taxon>
        <taxon>Mycenaceae</taxon>
        <taxon>Mycena</taxon>
    </lineage>
</organism>